<dbReference type="Ensembl" id="ENSCSAVT00000006306.1">
    <property type="protein sequence ID" value="ENSCSAVP00000006228.1"/>
    <property type="gene ID" value="ENSCSAVG00000003715.1"/>
</dbReference>
<reference evidence="2" key="3">
    <citation type="submission" date="2025-09" db="UniProtKB">
        <authorList>
            <consortium name="Ensembl"/>
        </authorList>
    </citation>
    <scope>IDENTIFICATION</scope>
</reference>
<sequence length="87" mass="9473">MFDDLRKGSMFMGVNRTNTGESPRLTSTHQDMVNSTASHDVRPSKNGMLWYSGSTASATGSLKLLEVNENGDYVRVNNASSTEAEDV</sequence>
<dbReference type="InParanoid" id="H2YLM6"/>
<name>H2YLM6_CIOSA</name>
<dbReference type="Proteomes" id="UP000007875">
    <property type="component" value="Unassembled WGS sequence"/>
</dbReference>
<accession>H2YLM6</accession>
<evidence type="ECO:0000313" key="3">
    <source>
        <dbReference type="Proteomes" id="UP000007875"/>
    </source>
</evidence>
<dbReference type="HOGENOM" id="CLU_2489022_0_0_1"/>
<organism evidence="2 3">
    <name type="scientific">Ciona savignyi</name>
    <name type="common">Pacific transparent sea squirt</name>
    <dbReference type="NCBI Taxonomy" id="51511"/>
    <lineage>
        <taxon>Eukaryota</taxon>
        <taxon>Metazoa</taxon>
        <taxon>Chordata</taxon>
        <taxon>Tunicata</taxon>
        <taxon>Ascidiacea</taxon>
        <taxon>Phlebobranchia</taxon>
        <taxon>Cionidae</taxon>
        <taxon>Ciona</taxon>
    </lineage>
</organism>
<reference evidence="3" key="1">
    <citation type="submission" date="2003-08" db="EMBL/GenBank/DDBJ databases">
        <authorList>
            <person name="Birren B."/>
            <person name="Nusbaum C."/>
            <person name="Abebe A."/>
            <person name="Abouelleil A."/>
            <person name="Adekoya E."/>
            <person name="Ait-zahra M."/>
            <person name="Allen N."/>
            <person name="Allen T."/>
            <person name="An P."/>
            <person name="Anderson M."/>
            <person name="Anderson S."/>
            <person name="Arachchi H."/>
            <person name="Armbruster J."/>
            <person name="Bachantsang P."/>
            <person name="Baldwin J."/>
            <person name="Barry A."/>
            <person name="Bayul T."/>
            <person name="Blitshsteyn B."/>
            <person name="Bloom T."/>
            <person name="Blye J."/>
            <person name="Boguslavskiy L."/>
            <person name="Borowsky M."/>
            <person name="Boukhgalter B."/>
            <person name="Brunache A."/>
            <person name="Butler J."/>
            <person name="Calixte N."/>
            <person name="Calvo S."/>
            <person name="Camarata J."/>
            <person name="Campo K."/>
            <person name="Chang J."/>
            <person name="Cheshatsang Y."/>
            <person name="Citroen M."/>
            <person name="Collymore A."/>
            <person name="Considine T."/>
            <person name="Cook A."/>
            <person name="Cooke P."/>
            <person name="Corum B."/>
            <person name="Cuomo C."/>
            <person name="David R."/>
            <person name="Dawoe T."/>
            <person name="Degray S."/>
            <person name="Dodge S."/>
            <person name="Dooley K."/>
            <person name="Dorje P."/>
            <person name="Dorjee K."/>
            <person name="Dorris L."/>
            <person name="Duffey N."/>
            <person name="Dupes A."/>
            <person name="Elkins T."/>
            <person name="Engels R."/>
            <person name="Erickson J."/>
            <person name="Farina A."/>
            <person name="Faro S."/>
            <person name="Ferreira P."/>
            <person name="Fischer H."/>
            <person name="Fitzgerald M."/>
            <person name="Foley K."/>
            <person name="Gage D."/>
            <person name="Galagan J."/>
            <person name="Gearin G."/>
            <person name="Gnerre S."/>
            <person name="Gnirke A."/>
            <person name="Goyette A."/>
            <person name="Graham J."/>
            <person name="Grandbois E."/>
            <person name="Gyaltsen K."/>
            <person name="Hafez N."/>
            <person name="Hagopian D."/>
            <person name="Hagos B."/>
            <person name="Hall J."/>
            <person name="Hatcher B."/>
            <person name="Heller A."/>
            <person name="Higgins H."/>
            <person name="Honan T."/>
            <person name="Horn A."/>
            <person name="Houde N."/>
            <person name="Hughes L."/>
            <person name="Hulme W."/>
            <person name="Husby E."/>
            <person name="Iliev I."/>
            <person name="Jaffe D."/>
            <person name="Jones C."/>
            <person name="Kamal M."/>
            <person name="Kamat A."/>
            <person name="Kamvysselis M."/>
            <person name="Karlsson E."/>
            <person name="Kells C."/>
            <person name="Kieu A."/>
            <person name="Kisner P."/>
            <person name="Kodira C."/>
            <person name="Kulbokas E."/>
            <person name="Labutti K."/>
            <person name="Lama D."/>
            <person name="Landers T."/>
            <person name="Leger J."/>
            <person name="Levine S."/>
            <person name="Lewis D."/>
            <person name="Lewis T."/>
            <person name="Lindblad-toh K."/>
            <person name="Liu X."/>
            <person name="Lokyitsang T."/>
            <person name="Lokyitsang Y."/>
            <person name="Lucien O."/>
            <person name="Lui A."/>
            <person name="Ma L.J."/>
            <person name="Mabbitt R."/>
            <person name="Macdonald J."/>
            <person name="Maclean C."/>
            <person name="Major J."/>
            <person name="Manning J."/>
            <person name="Marabella R."/>
            <person name="Maru K."/>
            <person name="Matthews C."/>
            <person name="Mauceli E."/>
            <person name="Mccarthy M."/>
            <person name="Mcdonough S."/>
            <person name="Mcghee T."/>
            <person name="Meldrim J."/>
            <person name="Meneus L."/>
            <person name="Mesirov J."/>
            <person name="Mihalev A."/>
            <person name="Mihova T."/>
            <person name="Mikkelsen T."/>
            <person name="Mlenga V."/>
            <person name="Moru K."/>
            <person name="Mozes J."/>
            <person name="Mulrain L."/>
            <person name="Munson G."/>
            <person name="Naylor J."/>
            <person name="Newes C."/>
            <person name="Nguyen C."/>
            <person name="Nguyen N."/>
            <person name="Nguyen T."/>
            <person name="Nicol R."/>
            <person name="Nielsen C."/>
            <person name="Nizzari M."/>
            <person name="Norbu C."/>
            <person name="Norbu N."/>
            <person name="O'donnell P."/>
            <person name="Okoawo O."/>
            <person name="O'leary S."/>
            <person name="Omotosho B."/>
            <person name="O'neill K."/>
            <person name="Osman S."/>
            <person name="Parker S."/>
            <person name="Perrin D."/>
            <person name="Phunkhang P."/>
            <person name="Piqani B."/>
            <person name="Purcell S."/>
            <person name="Rachupka T."/>
            <person name="Ramasamy U."/>
            <person name="Rameau R."/>
            <person name="Ray V."/>
            <person name="Raymond C."/>
            <person name="Retta R."/>
            <person name="Richardson S."/>
            <person name="Rise C."/>
            <person name="Rodriguez J."/>
            <person name="Rogers J."/>
            <person name="Rogov P."/>
            <person name="Rutman M."/>
            <person name="Schupbach R."/>
            <person name="Seaman C."/>
            <person name="Settipalli S."/>
            <person name="Sharpe T."/>
            <person name="Sheridan J."/>
            <person name="Sherpa N."/>
            <person name="Shi J."/>
            <person name="Smirnov S."/>
            <person name="Smith C."/>
            <person name="Sougnez C."/>
            <person name="Spencer B."/>
            <person name="Stalker J."/>
            <person name="Stange-thomann N."/>
            <person name="Stavropoulos S."/>
            <person name="Stetson K."/>
            <person name="Stone C."/>
            <person name="Stone S."/>
            <person name="Stubbs M."/>
            <person name="Talamas J."/>
            <person name="Tchuinga P."/>
            <person name="Tenzing P."/>
            <person name="Tesfaye S."/>
            <person name="Theodore J."/>
            <person name="Thoulutsang Y."/>
            <person name="Topham K."/>
            <person name="Towey S."/>
            <person name="Tsamla T."/>
            <person name="Tsomo N."/>
            <person name="Vallee D."/>
            <person name="Vassiliev H."/>
            <person name="Venkataraman V."/>
            <person name="Vinson J."/>
            <person name="Vo A."/>
            <person name="Wade C."/>
            <person name="Wang S."/>
            <person name="Wangchuk T."/>
            <person name="Wangdi T."/>
            <person name="Whittaker C."/>
            <person name="Wilkinson J."/>
            <person name="Wu Y."/>
            <person name="Wyman D."/>
            <person name="Yadav S."/>
            <person name="Yang S."/>
            <person name="Yang X."/>
            <person name="Yeager S."/>
            <person name="Yee E."/>
            <person name="Young G."/>
            <person name="Zainoun J."/>
            <person name="Zembeck L."/>
            <person name="Zimmer A."/>
            <person name="Zody M."/>
            <person name="Lander E."/>
        </authorList>
    </citation>
    <scope>NUCLEOTIDE SEQUENCE [LARGE SCALE GENOMIC DNA]</scope>
</reference>
<evidence type="ECO:0000256" key="1">
    <source>
        <dbReference type="SAM" id="MobiDB-lite"/>
    </source>
</evidence>
<reference evidence="2" key="2">
    <citation type="submission" date="2025-08" db="UniProtKB">
        <authorList>
            <consortium name="Ensembl"/>
        </authorList>
    </citation>
    <scope>IDENTIFICATION</scope>
</reference>
<feature type="region of interest" description="Disordered" evidence="1">
    <location>
        <begin position="1"/>
        <end position="45"/>
    </location>
</feature>
<keyword evidence="3" id="KW-1185">Reference proteome</keyword>
<evidence type="ECO:0000313" key="2">
    <source>
        <dbReference type="Ensembl" id="ENSCSAVP00000006228.1"/>
    </source>
</evidence>
<feature type="compositionally biased region" description="Polar residues" evidence="1">
    <location>
        <begin position="15"/>
        <end position="38"/>
    </location>
</feature>
<proteinExistence type="predicted"/>
<dbReference type="AlphaFoldDB" id="H2YLM6"/>
<protein>
    <submittedName>
        <fullName evidence="2">Uncharacterized protein</fullName>
    </submittedName>
</protein>